<dbReference type="RefSeq" id="WP_184670458.1">
    <property type="nucleotide sequence ID" value="NZ_BAABAI010000024.1"/>
</dbReference>
<name>A0A7W7T4K5_9PSEU</name>
<evidence type="ECO:0000313" key="3">
    <source>
        <dbReference type="Proteomes" id="UP000542674"/>
    </source>
</evidence>
<dbReference type="InterPro" id="IPR053137">
    <property type="entry name" value="NLR-like"/>
</dbReference>
<keyword evidence="3" id="KW-1185">Reference proteome</keyword>
<dbReference type="Pfam" id="PF13374">
    <property type="entry name" value="TPR_10"/>
    <property type="match status" value="5"/>
</dbReference>
<dbReference type="GO" id="GO:0043531">
    <property type="term" value="F:ADP binding"/>
    <property type="evidence" value="ECO:0007669"/>
    <property type="project" value="InterPro"/>
</dbReference>
<evidence type="ECO:0000313" key="2">
    <source>
        <dbReference type="EMBL" id="MBB4966463.1"/>
    </source>
</evidence>
<dbReference type="EMBL" id="JACHJS010000001">
    <property type="protein sequence ID" value="MBB4966463.1"/>
    <property type="molecule type" value="Genomic_DNA"/>
</dbReference>
<dbReference type="Pfam" id="PF00931">
    <property type="entry name" value="NB-ARC"/>
    <property type="match status" value="1"/>
</dbReference>
<accession>A0A7W7T4K5</accession>
<protein>
    <submittedName>
        <fullName evidence="2">Tetratricopeptide (TPR) repeat protein</fullName>
    </submittedName>
</protein>
<dbReference type="Proteomes" id="UP000542674">
    <property type="component" value="Unassembled WGS sequence"/>
</dbReference>
<reference evidence="2 3" key="1">
    <citation type="submission" date="2020-08" db="EMBL/GenBank/DDBJ databases">
        <title>Sequencing the genomes of 1000 actinobacteria strains.</title>
        <authorList>
            <person name="Klenk H.-P."/>
        </authorList>
    </citation>
    <scope>NUCLEOTIDE SEQUENCE [LARGE SCALE GENOMIC DNA]</scope>
    <source>
        <strain evidence="2 3">DSM 45084</strain>
    </source>
</reference>
<dbReference type="PANTHER" id="PTHR46082:SF6">
    <property type="entry name" value="AAA+ ATPASE DOMAIN-CONTAINING PROTEIN-RELATED"/>
    <property type="match status" value="1"/>
</dbReference>
<dbReference type="SUPFAM" id="SSF52540">
    <property type="entry name" value="P-loop containing nucleoside triphosphate hydrolases"/>
    <property type="match status" value="1"/>
</dbReference>
<sequence>MEAGSVNQFAVAGIAYQSGRDMIVHEAPRVAWPVRVGAPPPAARHHRDRDVVLEPGRDVVLTGLGGVGKTQVAARFAASVWTDSSVDLAVWVTAVSRDAVVTAFAEAARRVSCCRDDCPPDDAAEAFRAWLVSCGLRWVVVLDDVRDPHDLRGLRPPSSGWTVITTRRRDRALGQAIVELDVFSVEEAVAYLASALPSHAHEELAGLAEDLGRLPLALAHAAAFIADKPLLSVAGYRKRLADRCRTLADVMPSGTEPVDDRVGAVAATWSLSIDLADGLPPRGLARPVLDLASLLDPAGVPVSVFEQATGLEVDDVHDALACLHRLSLVTLDPDRPARAVAVHALVQRAVRDTFTPAKTSELAHVAARALTDLWPATFDPESAQAFRSAALALHANTTPALREPDLHVVLFLVGRSLADAGQSAAAVTYFRALHAEADTHLGADHRDTLTARHNLAAALGELGRPAEAVAEYERLLADRLRVLGPDHPDVLPTRNNLALWRGESGDAAGAADEFAAMIADSTRILGPHHSGTLTARHNLAYWRGEAGEHTGAIAEFRALLADQVALLGPDHPDCLTTRHNIATWLDWVGDSAQAIAEYEALAADQCRVLGANHPDLLLNRHNLAAARVVLGGAADVLGQFEALAADCLEALGADHPLTLTVHGGLANCRGHAGDHEGAARLFAESAADRTRVLGADHPSTLVSRSNSAYWRGKSGDAAGASTAYEALLPDCLRLLGPDHHHTLSVRHNVARWRGEAGDASGALAGFTTLLPDRVRVLGPDHPQTLTNRHEIARWTDASGDVPGAVALLETLLADRNRVLGPDHPDTALTLRDLDRLDGPAPAP</sequence>
<dbReference type="Gene3D" id="3.40.50.300">
    <property type="entry name" value="P-loop containing nucleotide triphosphate hydrolases"/>
    <property type="match status" value="1"/>
</dbReference>
<dbReference type="InterPro" id="IPR011990">
    <property type="entry name" value="TPR-like_helical_dom_sf"/>
</dbReference>
<organism evidence="2 3">
    <name type="scientific">Saccharothrix violaceirubra</name>
    <dbReference type="NCBI Taxonomy" id="413306"/>
    <lineage>
        <taxon>Bacteria</taxon>
        <taxon>Bacillati</taxon>
        <taxon>Actinomycetota</taxon>
        <taxon>Actinomycetes</taxon>
        <taxon>Pseudonocardiales</taxon>
        <taxon>Pseudonocardiaceae</taxon>
        <taxon>Saccharothrix</taxon>
    </lineage>
</organism>
<dbReference type="AlphaFoldDB" id="A0A7W7T4K5"/>
<evidence type="ECO:0000259" key="1">
    <source>
        <dbReference type="Pfam" id="PF00931"/>
    </source>
</evidence>
<dbReference type="InterPro" id="IPR002182">
    <property type="entry name" value="NB-ARC"/>
</dbReference>
<dbReference type="SUPFAM" id="SSF48452">
    <property type="entry name" value="TPR-like"/>
    <property type="match status" value="3"/>
</dbReference>
<gene>
    <name evidence="2" type="ORF">F4559_003822</name>
</gene>
<proteinExistence type="predicted"/>
<dbReference type="Gene3D" id="1.25.40.10">
    <property type="entry name" value="Tetratricopeptide repeat domain"/>
    <property type="match status" value="3"/>
</dbReference>
<comment type="caution">
    <text evidence="2">The sequence shown here is derived from an EMBL/GenBank/DDBJ whole genome shotgun (WGS) entry which is preliminary data.</text>
</comment>
<dbReference type="PANTHER" id="PTHR46082">
    <property type="entry name" value="ATP/GTP-BINDING PROTEIN-RELATED"/>
    <property type="match status" value="1"/>
</dbReference>
<feature type="domain" description="NB-ARC" evidence="1">
    <location>
        <begin position="59"/>
        <end position="170"/>
    </location>
</feature>
<dbReference type="InterPro" id="IPR027417">
    <property type="entry name" value="P-loop_NTPase"/>
</dbReference>